<organism evidence="3 4">
    <name type="scientific">Tieghemiomyces parasiticus</name>
    <dbReference type="NCBI Taxonomy" id="78921"/>
    <lineage>
        <taxon>Eukaryota</taxon>
        <taxon>Fungi</taxon>
        <taxon>Fungi incertae sedis</taxon>
        <taxon>Zoopagomycota</taxon>
        <taxon>Kickxellomycotina</taxon>
        <taxon>Dimargaritomycetes</taxon>
        <taxon>Dimargaritales</taxon>
        <taxon>Dimargaritaceae</taxon>
        <taxon>Tieghemiomyces</taxon>
    </lineage>
</organism>
<reference evidence="3" key="1">
    <citation type="submission" date="2022-07" db="EMBL/GenBank/DDBJ databases">
        <title>Phylogenomic reconstructions and comparative analyses of Kickxellomycotina fungi.</title>
        <authorList>
            <person name="Reynolds N.K."/>
            <person name="Stajich J.E."/>
            <person name="Barry K."/>
            <person name="Grigoriev I.V."/>
            <person name="Crous P."/>
            <person name="Smith M.E."/>
        </authorList>
    </citation>
    <scope>NUCLEOTIDE SEQUENCE</scope>
    <source>
        <strain evidence="3">RSA 861</strain>
    </source>
</reference>
<gene>
    <name evidence="3" type="ORF">IWQ60_009732</name>
</gene>
<name>A0A9W7ZSB5_9FUNG</name>
<accession>A0A9W7ZSB5</accession>
<proteinExistence type="predicted"/>
<dbReference type="AlphaFoldDB" id="A0A9W7ZSB5"/>
<feature type="region of interest" description="Disordered" evidence="1">
    <location>
        <begin position="93"/>
        <end position="130"/>
    </location>
</feature>
<protein>
    <submittedName>
        <fullName evidence="3">Uncharacterized protein</fullName>
    </submittedName>
</protein>
<feature type="compositionally biased region" description="Basic residues" evidence="1">
    <location>
        <begin position="115"/>
        <end position="130"/>
    </location>
</feature>
<keyword evidence="2" id="KW-0732">Signal</keyword>
<feature type="compositionally biased region" description="Polar residues" evidence="1">
    <location>
        <begin position="95"/>
        <end position="113"/>
    </location>
</feature>
<feature type="chain" id="PRO_5040900310" evidence="2">
    <location>
        <begin position="20"/>
        <end position="382"/>
    </location>
</feature>
<dbReference type="Proteomes" id="UP001150569">
    <property type="component" value="Unassembled WGS sequence"/>
</dbReference>
<evidence type="ECO:0000313" key="4">
    <source>
        <dbReference type="Proteomes" id="UP001150569"/>
    </source>
</evidence>
<evidence type="ECO:0000313" key="3">
    <source>
        <dbReference type="EMBL" id="KAJ1912277.1"/>
    </source>
</evidence>
<evidence type="ECO:0000256" key="2">
    <source>
        <dbReference type="SAM" id="SignalP"/>
    </source>
</evidence>
<evidence type="ECO:0000256" key="1">
    <source>
        <dbReference type="SAM" id="MobiDB-lite"/>
    </source>
</evidence>
<sequence>MWTRTLIISLCTATAGVLAADDSASLPTHPISGPRLSDLAEADQLHTKAFFPEWLDDTLAIIDLNPEQYYPGELEAAEDILYPFRLDDKPPDVNTYRQEITDGPSTPQPNTIYSGRKRQSRKPVKSLQKKAVRRKQVVPIPPLPKLSLELIESLPDLEREGDGLLSLLLFRRTHPVKENSGLLGNILHEPICAAFRIRFPTGNCEIYLGQLDVLFSSCLKTRSCTSSDSPPGELEALIADMPVNNDALTVSQRVVGSIYYGMSHFRPNGTPFTLDKLTRRLTSPTLRLLIQVPQLAVLLTVPSRTDPSKPAFIIPYRPTSTGLMLTCDVLVHHLGRWEDNVYFDFFPVNLIVDGYRTISPSEWGEAQWREYNEEEVHELFSH</sequence>
<dbReference type="EMBL" id="JANBPT010000847">
    <property type="protein sequence ID" value="KAJ1912277.1"/>
    <property type="molecule type" value="Genomic_DNA"/>
</dbReference>
<keyword evidence="4" id="KW-1185">Reference proteome</keyword>
<comment type="caution">
    <text evidence="3">The sequence shown here is derived from an EMBL/GenBank/DDBJ whole genome shotgun (WGS) entry which is preliminary data.</text>
</comment>
<feature type="signal peptide" evidence="2">
    <location>
        <begin position="1"/>
        <end position="19"/>
    </location>
</feature>